<accession>A0A086P6Z2</accession>
<name>A0A086P6Z2_SPHHM</name>
<dbReference type="AlphaFoldDB" id="A0A086P6Z2"/>
<feature type="chain" id="PRO_5001813233" description="DUF4136 domain-containing protein" evidence="1">
    <location>
        <begin position="22"/>
        <end position="199"/>
    </location>
</feature>
<feature type="signal peptide" evidence="1">
    <location>
        <begin position="1"/>
        <end position="21"/>
    </location>
</feature>
<comment type="caution">
    <text evidence="3">The sequence shown here is derived from an EMBL/GenBank/DDBJ whole genome shotgun (WGS) entry which is preliminary data.</text>
</comment>
<evidence type="ECO:0000259" key="2">
    <source>
        <dbReference type="Pfam" id="PF13590"/>
    </source>
</evidence>
<keyword evidence="1" id="KW-0732">Signal</keyword>
<dbReference type="PATRIC" id="fig|1219045.3.peg.3027"/>
<evidence type="ECO:0000313" key="4">
    <source>
        <dbReference type="Proteomes" id="UP000024284"/>
    </source>
</evidence>
<sequence length="199" mass="20492">MMKQILLPAALALSLSACATAVPPVEVTRFHVGDPARSGTIAVEEMPDNPDAGLEFRTYAAAVEQELQRVGFTPPAAAGARSDYVALVGFRRSFRPTGYGDDGRPVSVGVGGGVGSGGFSGMGVGIGINLSGRPKDVVMTQLQVQIRRRADSATLWEGRAVSQAREGTPAAQPGLAAQKLASALIGGYPGESGRTITVK</sequence>
<dbReference type="EMBL" id="JFZA02000034">
    <property type="protein sequence ID" value="KFG89160.1"/>
    <property type="molecule type" value="Genomic_DNA"/>
</dbReference>
<dbReference type="Proteomes" id="UP000024284">
    <property type="component" value="Unassembled WGS sequence"/>
</dbReference>
<dbReference type="eggNOG" id="ENOG5034305">
    <property type="taxonomic scope" value="Bacteria"/>
</dbReference>
<keyword evidence="4" id="KW-1185">Reference proteome</keyword>
<dbReference type="InterPro" id="IPR025411">
    <property type="entry name" value="DUF4136"/>
</dbReference>
<gene>
    <name evidence="3" type="ORF">BV98_002987</name>
</gene>
<dbReference type="PROSITE" id="PS51257">
    <property type="entry name" value="PROKAR_LIPOPROTEIN"/>
    <property type="match status" value="1"/>
</dbReference>
<proteinExistence type="predicted"/>
<evidence type="ECO:0000256" key="1">
    <source>
        <dbReference type="SAM" id="SignalP"/>
    </source>
</evidence>
<feature type="domain" description="DUF4136" evidence="2">
    <location>
        <begin position="49"/>
        <end position="189"/>
    </location>
</feature>
<organism evidence="3 4">
    <name type="scientific">Sphingobium herbicidovorans (strain ATCC 700291 / DSM 11019 / CCUG 56400 / KCTC 2939 / LMG 18315 / NBRC 16415 / MH)</name>
    <name type="common">Sphingomonas herbicidovorans</name>
    <dbReference type="NCBI Taxonomy" id="1219045"/>
    <lineage>
        <taxon>Bacteria</taxon>
        <taxon>Pseudomonadati</taxon>
        <taxon>Pseudomonadota</taxon>
        <taxon>Alphaproteobacteria</taxon>
        <taxon>Sphingomonadales</taxon>
        <taxon>Sphingomonadaceae</taxon>
        <taxon>Sphingobium</taxon>
    </lineage>
</organism>
<reference evidence="3" key="1">
    <citation type="submission" date="2014-08" db="EMBL/GenBank/DDBJ databases">
        <title>Draft genome sequences of Sphingobium herbicidovorans.</title>
        <authorList>
            <person name="Gan H.M."/>
            <person name="Gan H.Y."/>
            <person name="Savka M.A."/>
        </authorList>
    </citation>
    <scope>NUCLEOTIDE SEQUENCE [LARGE SCALE GENOMIC DNA]</scope>
    <source>
        <strain evidence="3">NBRC 16415</strain>
    </source>
</reference>
<dbReference type="OrthoDB" id="7428103at2"/>
<dbReference type="STRING" id="76947.GCA_002080435_02254"/>
<dbReference type="RefSeq" id="WP_037467817.1">
    <property type="nucleotide sequence ID" value="NZ_BCZD01000010.1"/>
</dbReference>
<evidence type="ECO:0000313" key="3">
    <source>
        <dbReference type="EMBL" id="KFG89160.1"/>
    </source>
</evidence>
<protein>
    <recommendedName>
        <fullName evidence="2">DUF4136 domain-containing protein</fullName>
    </recommendedName>
</protein>
<dbReference type="Pfam" id="PF13590">
    <property type="entry name" value="DUF4136"/>
    <property type="match status" value="1"/>
</dbReference>